<dbReference type="InterPro" id="IPR006311">
    <property type="entry name" value="TAT_signal"/>
</dbReference>
<feature type="compositionally biased region" description="Basic and acidic residues" evidence="1">
    <location>
        <begin position="369"/>
        <end position="379"/>
    </location>
</feature>
<sequence>MTFPGPFSRRALLRPLSLAAVVSTLALGTTLGVGLPAQADVLPLSPTAEDSKDAWVNPAVRAGEEESPVTVELLDINGGKQAHLAPGHELSLSLRLRNVSSEPVEELAVSLRRGQAVPTVAALRQALAQDSTAYTQGGSPLLLGDPLGPGEERVVELRAATSTAEQSAETLALEAGSTYPMLVAVTGVTGASSTAGTSGATASGNTAGDNTAGGTGAAEGTVRELDTERFAVDVGEGEEARAQNEQQDEQQSSEQDEQQSTQQDGEQNTTETEETPPGLSLLYPLSEPTHIVPGETGEAPESAPLILSEDSLAHSLAAGGRLHMLLGAYEKALASSQVAQSSCLALDPALLSTVARMGEGYTVSPQRRSLSEPTRRLRDSWQSSSEDAEATPGSGVQAAQSWLERLRGVAANHCVVSLPWANADLDAVQRTANPWLMREALQRGQEVIAETIGVTPQRGVVVPGSGYVSEATVPALGWAGQESTALSQEWESAASAGSQENTRDLGSADSTLDSPSLPDATGSIYPQAPQHPVSVLVADNTVWSVPKVDRFAQIGANIRAITYPASLAATLAATGDDPATMGYSNPEGRFDPTLDSPVARQLTAASAVRRSLDKAHQDQQPMLIAPPATLSADTGAMLLEETQAALEEQRATPLNLNGYLSPEQRQESDLAAIAQVAEVPSTPRLGAPFLDPAVYSDTEVLRTMQQANYTDDLTGLMVNDPSIALSRYGFTAPLRQDLLTALSTTRRRGMHSFDSAVEDSSRRLNGNREILQDLRGSVALLPPGNVYTRTSDSSPLLIVAKNGLPLPVDATMRYHAQQEATISTPTHLRIPARGSITVQMTADIEDRDEQAHMDLWLASSDGSTISAPVHIAVHTRAGLVGTSTLLAGLAGLLAAWILFRLGRKRALARPKRPEIKN</sequence>
<evidence type="ECO:0008006" key="5">
    <source>
        <dbReference type="Google" id="ProtNLM"/>
    </source>
</evidence>
<feature type="region of interest" description="Disordered" evidence="1">
    <location>
        <begin position="361"/>
        <end position="396"/>
    </location>
</feature>
<evidence type="ECO:0000313" key="4">
    <source>
        <dbReference type="Proteomes" id="UP000050488"/>
    </source>
</evidence>
<gene>
    <name evidence="3" type="ORF">Clow_00066</name>
</gene>
<keyword evidence="2" id="KW-0472">Membrane</keyword>
<keyword evidence="4" id="KW-1185">Reference proteome</keyword>
<feature type="transmembrane region" description="Helical" evidence="2">
    <location>
        <begin position="877"/>
        <end position="899"/>
    </location>
</feature>
<comment type="caution">
    <text evidence="3">The sequence shown here is derived from an EMBL/GenBank/DDBJ whole genome shotgun (WGS) entry which is preliminary data.</text>
</comment>
<dbReference type="PATRIC" id="fig|1544413.3.peg.67"/>
<feature type="compositionally biased region" description="Polar residues" evidence="1">
    <location>
        <begin position="487"/>
        <end position="500"/>
    </location>
</feature>
<keyword evidence="2" id="KW-1133">Transmembrane helix</keyword>
<evidence type="ECO:0000256" key="2">
    <source>
        <dbReference type="SAM" id="Phobius"/>
    </source>
</evidence>
<dbReference type="RefSeq" id="WP_055174723.1">
    <property type="nucleotide sequence ID" value="NZ_JAUSQY010000001.1"/>
</dbReference>
<evidence type="ECO:0000313" key="3">
    <source>
        <dbReference type="EMBL" id="KQB87021.1"/>
    </source>
</evidence>
<dbReference type="STRING" id="1544413.Clow_00066"/>
<feature type="region of interest" description="Disordered" evidence="1">
    <location>
        <begin position="236"/>
        <end position="301"/>
    </location>
</feature>
<feature type="region of interest" description="Disordered" evidence="1">
    <location>
        <begin position="191"/>
        <end position="224"/>
    </location>
</feature>
<name>A0A0Q0YXC8_9CORY</name>
<dbReference type="PROSITE" id="PS51318">
    <property type="entry name" value="TAT"/>
    <property type="match status" value="1"/>
</dbReference>
<feature type="compositionally biased region" description="Low complexity" evidence="1">
    <location>
        <begin position="243"/>
        <end position="270"/>
    </location>
</feature>
<dbReference type="OrthoDB" id="3797035at2"/>
<proteinExistence type="predicted"/>
<evidence type="ECO:0000256" key="1">
    <source>
        <dbReference type="SAM" id="MobiDB-lite"/>
    </source>
</evidence>
<dbReference type="EMBL" id="LKEV01000001">
    <property type="protein sequence ID" value="KQB87021.1"/>
    <property type="molecule type" value="Genomic_DNA"/>
</dbReference>
<dbReference type="AlphaFoldDB" id="A0A0Q0YXC8"/>
<reference evidence="3 4" key="1">
    <citation type="submission" date="2015-10" db="EMBL/GenBank/DDBJ databases">
        <title>Corynebacteirum lowii and Corynebacterium oculi species nova, derived from human clinical disease and and emended description of Corynebacterium mastiditis.</title>
        <authorList>
            <person name="Bernard K."/>
            <person name="Pacheco A.L."/>
            <person name="Mcdougall C."/>
            <person name="Burtx T."/>
            <person name="Weibe D."/>
            <person name="Tyler S."/>
            <person name="Olson A.B."/>
            <person name="Cnockaert M."/>
            <person name="Eguchi H."/>
            <person name="Kuwahara T."/>
            <person name="Nakayama-Imaohji H."/>
            <person name="Boudewijins M."/>
            <person name="Van Hoecke F."/>
            <person name="Bernier A.-M."/>
            <person name="Vandamme P."/>
        </authorList>
    </citation>
    <scope>NUCLEOTIDE SEQUENCE [LARGE SCALE GENOMIC DNA]</scope>
    <source>
        <strain evidence="3 4">NML 130206</strain>
    </source>
</reference>
<protein>
    <recommendedName>
        <fullName evidence="5">Secreted protein</fullName>
    </recommendedName>
</protein>
<keyword evidence="2" id="KW-0812">Transmembrane</keyword>
<dbReference type="Proteomes" id="UP000050488">
    <property type="component" value="Unassembled WGS sequence"/>
</dbReference>
<organism evidence="3 4">
    <name type="scientific">Corynebacterium lowii</name>
    <dbReference type="NCBI Taxonomy" id="1544413"/>
    <lineage>
        <taxon>Bacteria</taxon>
        <taxon>Bacillati</taxon>
        <taxon>Actinomycetota</taxon>
        <taxon>Actinomycetes</taxon>
        <taxon>Mycobacteriales</taxon>
        <taxon>Corynebacteriaceae</taxon>
        <taxon>Corynebacterium</taxon>
    </lineage>
</organism>
<feature type="compositionally biased region" description="Low complexity" evidence="1">
    <location>
        <begin position="191"/>
        <end position="210"/>
    </location>
</feature>
<feature type="region of interest" description="Disordered" evidence="1">
    <location>
        <begin position="487"/>
        <end position="525"/>
    </location>
</feature>
<accession>A0A0Q0YXC8</accession>